<reference evidence="4" key="1">
    <citation type="submission" date="2022-06" db="EMBL/GenBank/DDBJ databases">
        <title>Genome Sequence of Candolleomyces eurysporus.</title>
        <authorList>
            <person name="Buettner E."/>
        </authorList>
    </citation>
    <scope>NUCLEOTIDE SEQUENCE</scope>
    <source>
        <strain evidence="4">VTCC 930004</strain>
    </source>
</reference>
<evidence type="ECO:0000259" key="3">
    <source>
        <dbReference type="Pfam" id="PF24883"/>
    </source>
</evidence>
<feature type="region of interest" description="Disordered" evidence="2">
    <location>
        <begin position="139"/>
        <end position="164"/>
    </location>
</feature>
<dbReference type="InterPro" id="IPR056884">
    <property type="entry name" value="NPHP3-like_N"/>
</dbReference>
<gene>
    <name evidence="4" type="ORF">H1R20_g15459</name>
</gene>
<feature type="compositionally biased region" description="Polar residues" evidence="2">
    <location>
        <begin position="70"/>
        <end position="85"/>
    </location>
</feature>
<accession>A0A9W8M8W2</accession>
<comment type="caution">
    <text evidence="4">The sequence shown here is derived from an EMBL/GenBank/DDBJ whole genome shotgun (WGS) entry which is preliminary data.</text>
</comment>
<dbReference type="SUPFAM" id="SSF52540">
    <property type="entry name" value="P-loop containing nucleoside triphosphate hydrolases"/>
    <property type="match status" value="1"/>
</dbReference>
<protein>
    <recommendedName>
        <fullName evidence="3">Nephrocystin 3-like N-terminal domain-containing protein</fullName>
    </recommendedName>
</protein>
<keyword evidence="5" id="KW-1185">Reference proteome</keyword>
<dbReference type="EMBL" id="JANBPK010001569">
    <property type="protein sequence ID" value="KAJ2921636.1"/>
    <property type="molecule type" value="Genomic_DNA"/>
</dbReference>
<dbReference type="InterPro" id="IPR027417">
    <property type="entry name" value="P-loop_NTPase"/>
</dbReference>
<keyword evidence="1" id="KW-0677">Repeat</keyword>
<proteinExistence type="predicted"/>
<organism evidence="4 5">
    <name type="scientific">Candolleomyces eurysporus</name>
    <dbReference type="NCBI Taxonomy" id="2828524"/>
    <lineage>
        <taxon>Eukaryota</taxon>
        <taxon>Fungi</taxon>
        <taxon>Dikarya</taxon>
        <taxon>Basidiomycota</taxon>
        <taxon>Agaricomycotina</taxon>
        <taxon>Agaricomycetes</taxon>
        <taxon>Agaricomycetidae</taxon>
        <taxon>Agaricales</taxon>
        <taxon>Agaricineae</taxon>
        <taxon>Psathyrellaceae</taxon>
        <taxon>Candolleomyces</taxon>
    </lineage>
</organism>
<evidence type="ECO:0000313" key="5">
    <source>
        <dbReference type="Proteomes" id="UP001140091"/>
    </source>
</evidence>
<feature type="domain" description="Nephrocystin 3-like N-terminal" evidence="3">
    <location>
        <begin position="252"/>
        <end position="335"/>
    </location>
</feature>
<feature type="non-terminal residue" evidence="4">
    <location>
        <position position="351"/>
    </location>
</feature>
<dbReference type="Proteomes" id="UP001140091">
    <property type="component" value="Unassembled WGS sequence"/>
</dbReference>
<evidence type="ECO:0000313" key="4">
    <source>
        <dbReference type="EMBL" id="KAJ2921636.1"/>
    </source>
</evidence>
<name>A0A9W8M8W2_9AGAR</name>
<dbReference type="Gene3D" id="3.40.50.300">
    <property type="entry name" value="P-loop containing nucleotide triphosphate hydrolases"/>
    <property type="match status" value="1"/>
</dbReference>
<dbReference type="Pfam" id="PF24883">
    <property type="entry name" value="NPHP3_N"/>
    <property type="match status" value="1"/>
</dbReference>
<feature type="region of interest" description="Disordered" evidence="2">
    <location>
        <begin position="70"/>
        <end position="108"/>
    </location>
</feature>
<dbReference type="AlphaFoldDB" id="A0A9W8M8W2"/>
<evidence type="ECO:0000256" key="2">
    <source>
        <dbReference type="SAM" id="MobiDB-lite"/>
    </source>
</evidence>
<sequence length="351" mass="37909">MPRLSPFLIDCLHTDAACPTRVNSSSVKVHSLLPPLIYPRLFPFIHHTMLRLKARLSTLVNPLVGEFANTVSGPLSPRNPSTSSTPLPPANKPTATSAQASTPQMTMQSSVDECQQVEPLHPSPNATCLAAPSSTLITRDSSSRSLIRPAASGSEVTASHNPQDRLPFSHSALVPSLADPPPITLLEGAHNFQMGDLNVSVFGAETQQNALEIQRGRLAALPKHPDMSGTRFEYIPDSRKPDVDKLCDLESNSTILVLCIHGPAGIGKSTLAGHLSDKFRSAGRLAATVFMSAIGAEASGPVTIVKMIAHEIGWIHPRAIPKIMEAMDQCHGTSLENHLEKYIQVSRRFWR</sequence>
<feature type="compositionally biased region" description="Polar residues" evidence="2">
    <location>
        <begin position="93"/>
        <end position="108"/>
    </location>
</feature>
<evidence type="ECO:0000256" key="1">
    <source>
        <dbReference type="ARBA" id="ARBA00022737"/>
    </source>
</evidence>